<sequence>MGQDRHMKMVGENGRNQFRQYAGQNVRNQNGYNEVHNVRPEGNAIGNNDLDEIEEVIANYILMANLQQASTSNTQTDKAPVYDSNELAEYTELLEPILEPHQVQQNDSNVNSEVSSVEQDG</sequence>
<feature type="compositionally biased region" description="Low complexity" evidence="1">
    <location>
        <begin position="102"/>
        <end position="121"/>
    </location>
</feature>
<comment type="caution">
    <text evidence="2">The sequence shown here is derived from an EMBL/GenBank/DDBJ whole genome shotgun (WGS) entry which is preliminary data.</text>
</comment>
<protein>
    <submittedName>
        <fullName evidence="2">Uncharacterized protein</fullName>
    </submittedName>
</protein>
<feature type="region of interest" description="Disordered" evidence="1">
    <location>
        <begin position="27"/>
        <end position="46"/>
    </location>
</feature>
<evidence type="ECO:0000256" key="1">
    <source>
        <dbReference type="SAM" id="MobiDB-lite"/>
    </source>
</evidence>
<organism evidence="2">
    <name type="scientific">Tanacetum cinerariifolium</name>
    <name type="common">Dalmatian daisy</name>
    <name type="synonym">Chrysanthemum cinerariifolium</name>
    <dbReference type="NCBI Taxonomy" id="118510"/>
    <lineage>
        <taxon>Eukaryota</taxon>
        <taxon>Viridiplantae</taxon>
        <taxon>Streptophyta</taxon>
        <taxon>Embryophyta</taxon>
        <taxon>Tracheophyta</taxon>
        <taxon>Spermatophyta</taxon>
        <taxon>Magnoliopsida</taxon>
        <taxon>eudicotyledons</taxon>
        <taxon>Gunneridae</taxon>
        <taxon>Pentapetalae</taxon>
        <taxon>asterids</taxon>
        <taxon>campanulids</taxon>
        <taxon>Asterales</taxon>
        <taxon>Asteraceae</taxon>
        <taxon>Asteroideae</taxon>
        <taxon>Anthemideae</taxon>
        <taxon>Anthemidinae</taxon>
        <taxon>Tanacetum</taxon>
    </lineage>
</organism>
<feature type="region of interest" description="Disordered" evidence="1">
    <location>
        <begin position="92"/>
        <end position="121"/>
    </location>
</feature>
<gene>
    <name evidence="2" type="ORF">Tci_594991</name>
</gene>
<dbReference type="EMBL" id="BKCJ010389293">
    <property type="protein sequence ID" value="GFA23019.1"/>
    <property type="molecule type" value="Genomic_DNA"/>
</dbReference>
<dbReference type="AlphaFoldDB" id="A0A699JAV7"/>
<proteinExistence type="predicted"/>
<evidence type="ECO:0000313" key="2">
    <source>
        <dbReference type="EMBL" id="GFA23019.1"/>
    </source>
</evidence>
<accession>A0A699JAV7</accession>
<reference evidence="2" key="1">
    <citation type="journal article" date="2019" name="Sci. Rep.">
        <title>Draft genome of Tanacetum cinerariifolium, the natural source of mosquito coil.</title>
        <authorList>
            <person name="Yamashiro T."/>
            <person name="Shiraishi A."/>
            <person name="Satake H."/>
            <person name="Nakayama K."/>
        </authorList>
    </citation>
    <scope>NUCLEOTIDE SEQUENCE</scope>
</reference>
<name>A0A699JAV7_TANCI</name>